<dbReference type="Pfam" id="PF00651">
    <property type="entry name" value="BTB"/>
    <property type="match status" value="1"/>
</dbReference>
<dbReference type="AlphaFoldDB" id="A0A915ANJ0"/>
<dbReference type="WBParaSite" id="PgR011_g160_t01">
    <property type="protein sequence ID" value="PgR011_g160_t01"/>
    <property type="gene ID" value="PgR011_g160"/>
</dbReference>
<feature type="domain" description="BTB" evidence="1">
    <location>
        <begin position="164"/>
        <end position="229"/>
    </location>
</feature>
<protein>
    <submittedName>
        <fullName evidence="3">BTB domain-containing protein</fullName>
    </submittedName>
</protein>
<sequence>MSAEPSLQADTFPSIINLVPTRSQTSYTALPCNRELLFSVVVDNHCRIRGERLDTPPGAIKFPIDLIDLIVHPQVDQMGNTVVVLYGEARYSPTEWVYTTQLRIKTGTGNRKEAIRLVDKGFFQIGKWLPPITIRVIDPLVKRIKLEFKFINQQFEYLPRFENGDITLKFKDGSTLCVDKALLALHSRYMASFMHDAAEGATIDMGDFEMIAFRELLYQIYATRRPIETDLLKIAKAANAFKADIILSKLTAHIFALDLDIIQKMQFALFLELDQTLSELVYVAEQRGIWTHLIEKGFEPKSLGLEIYHHIICPSVLKGKSQPYGTPLQPTWDNFNFNIPQRPFTVPLVVEETTLHINSGILAIHNTKGYSKGNNGELIARITPQIREECRRWGITVSQLIDVMLRHIYPSRAIIPGRYFRPMMMFAEEHNLRRLLNSLGEMMLMEPPLTPQMMLDHLQLAHRYQHGNLFRACLLRIEGSFKTRVSQLMALPQFNDLPEAMRKEIVDRHCSGWALKDQHLAGLPTSRTIREVTLTKGGPPRSLLDKEDRFDTPNEMRSIEAFGSAHDMKMTY</sequence>
<dbReference type="Pfam" id="PF24937">
    <property type="entry name" value="DUF7754"/>
    <property type="match status" value="1"/>
</dbReference>
<dbReference type="SUPFAM" id="SSF54695">
    <property type="entry name" value="POZ domain"/>
    <property type="match status" value="1"/>
</dbReference>
<keyword evidence="2" id="KW-1185">Reference proteome</keyword>
<dbReference type="InterPro" id="IPR011333">
    <property type="entry name" value="SKP1/BTB/POZ_sf"/>
</dbReference>
<dbReference type="InterPro" id="IPR056656">
    <property type="entry name" value="DUF7754"/>
</dbReference>
<accession>A0A915ANJ0</accession>
<name>A0A915ANJ0_PARUN</name>
<dbReference type="PROSITE" id="PS50097">
    <property type="entry name" value="BTB"/>
    <property type="match status" value="1"/>
</dbReference>
<dbReference type="InterPro" id="IPR000210">
    <property type="entry name" value="BTB/POZ_dom"/>
</dbReference>
<organism evidence="2 3">
    <name type="scientific">Parascaris univalens</name>
    <name type="common">Nematode worm</name>
    <dbReference type="NCBI Taxonomy" id="6257"/>
    <lineage>
        <taxon>Eukaryota</taxon>
        <taxon>Metazoa</taxon>
        <taxon>Ecdysozoa</taxon>
        <taxon>Nematoda</taxon>
        <taxon>Chromadorea</taxon>
        <taxon>Rhabditida</taxon>
        <taxon>Spirurina</taxon>
        <taxon>Ascaridomorpha</taxon>
        <taxon>Ascaridoidea</taxon>
        <taxon>Ascarididae</taxon>
        <taxon>Parascaris</taxon>
    </lineage>
</organism>
<evidence type="ECO:0000313" key="2">
    <source>
        <dbReference type="Proteomes" id="UP000887569"/>
    </source>
</evidence>
<reference evidence="3" key="1">
    <citation type="submission" date="2022-11" db="UniProtKB">
        <authorList>
            <consortium name="WormBaseParasite"/>
        </authorList>
    </citation>
    <scope>IDENTIFICATION</scope>
</reference>
<dbReference type="Proteomes" id="UP000887569">
    <property type="component" value="Unplaced"/>
</dbReference>
<evidence type="ECO:0000313" key="3">
    <source>
        <dbReference type="WBParaSite" id="PgR011_g160_t01"/>
    </source>
</evidence>
<evidence type="ECO:0000259" key="1">
    <source>
        <dbReference type="PROSITE" id="PS50097"/>
    </source>
</evidence>
<dbReference type="Gene3D" id="3.30.710.10">
    <property type="entry name" value="Potassium Channel Kv1.1, Chain A"/>
    <property type="match status" value="1"/>
</dbReference>
<proteinExistence type="predicted"/>